<dbReference type="PANTHER" id="PTHR32282:SF11">
    <property type="entry name" value="PENICILLIN-BINDING PROTEIN 1B"/>
    <property type="match status" value="1"/>
</dbReference>
<organism evidence="20 21">
    <name type="scientific">Candidatus Yanofskybacteria bacterium RIFCSPHIGHO2_02_FULL_43_15c</name>
    <dbReference type="NCBI Taxonomy" id="1802679"/>
    <lineage>
        <taxon>Bacteria</taxon>
        <taxon>Candidatus Yanofskyibacteriota</taxon>
    </lineage>
</organism>
<dbReference type="GO" id="GO:0006508">
    <property type="term" value="P:proteolysis"/>
    <property type="evidence" value="ECO:0007669"/>
    <property type="project" value="UniProtKB-KW"/>
</dbReference>
<evidence type="ECO:0000256" key="7">
    <source>
        <dbReference type="ARBA" id="ARBA00022676"/>
    </source>
</evidence>
<dbReference type="Gene3D" id="1.10.3810.10">
    <property type="entry name" value="Biosynthetic peptidoglycan transglycosylase-like"/>
    <property type="match status" value="1"/>
</dbReference>
<comment type="similarity">
    <text evidence="2">In the C-terminal section; belongs to the transpeptidase family.</text>
</comment>
<evidence type="ECO:0000256" key="16">
    <source>
        <dbReference type="ARBA" id="ARBA00049902"/>
    </source>
</evidence>
<proteinExistence type="inferred from homology"/>
<evidence type="ECO:0000259" key="18">
    <source>
        <dbReference type="Pfam" id="PF00905"/>
    </source>
</evidence>
<gene>
    <name evidence="20" type="ORF">A3C71_00375</name>
</gene>
<dbReference type="GO" id="GO:0030288">
    <property type="term" value="C:outer membrane-bounded periplasmic space"/>
    <property type="evidence" value="ECO:0007669"/>
    <property type="project" value="TreeGrafter"/>
</dbReference>
<accession>A0A1F8FIW9</accession>
<dbReference type="GO" id="GO:0008955">
    <property type="term" value="F:peptidoglycan glycosyltransferase activity"/>
    <property type="evidence" value="ECO:0007669"/>
    <property type="project" value="UniProtKB-EC"/>
</dbReference>
<dbReference type="Pfam" id="PF00912">
    <property type="entry name" value="Transgly"/>
    <property type="match status" value="1"/>
</dbReference>
<dbReference type="InterPro" id="IPR050396">
    <property type="entry name" value="Glycosyltr_51/Transpeptidase"/>
</dbReference>
<dbReference type="GO" id="GO:0009252">
    <property type="term" value="P:peptidoglycan biosynthetic process"/>
    <property type="evidence" value="ECO:0007669"/>
    <property type="project" value="UniProtKB-KW"/>
</dbReference>
<evidence type="ECO:0000256" key="5">
    <source>
        <dbReference type="ARBA" id="ARBA00022645"/>
    </source>
</evidence>
<keyword evidence="9" id="KW-0378">Hydrolase</keyword>
<dbReference type="PANTHER" id="PTHR32282">
    <property type="entry name" value="BINDING PROTEIN TRANSPEPTIDASE, PUTATIVE-RELATED"/>
    <property type="match status" value="1"/>
</dbReference>
<evidence type="ECO:0000256" key="1">
    <source>
        <dbReference type="ARBA" id="ARBA00004236"/>
    </source>
</evidence>
<keyword evidence="4" id="KW-1003">Cell membrane</keyword>
<dbReference type="GO" id="GO:0005886">
    <property type="term" value="C:plasma membrane"/>
    <property type="evidence" value="ECO:0007669"/>
    <property type="project" value="UniProtKB-SubCell"/>
</dbReference>
<evidence type="ECO:0000256" key="3">
    <source>
        <dbReference type="ARBA" id="ARBA00007739"/>
    </source>
</evidence>
<dbReference type="InterPro" id="IPR023346">
    <property type="entry name" value="Lysozyme-like_dom_sf"/>
</dbReference>
<evidence type="ECO:0000256" key="10">
    <source>
        <dbReference type="ARBA" id="ARBA00022960"/>
    </source>
</evidence>
<keyword evidence="14" id="KW-0961">Cell wall biogenesis/degradation</keyword>
<name>A0A1F8FIW9_9BACT</name>
<evidence type="ECO:0000256" key="12">
    <source>
        <dbReference type="ARBA" id="ARBA00023136"/>
    </source>
</evidence>
<evidence type="ECO:0000259" key="19">
    <source>
        <dbReference type="Pfam" id="PF00912"/>
    </source>
</evidence>
<dbReference type="InterPro" id="IPR012338">
    <property type="entry name" value="Beta-lactam/transpept-like"/>
</dbReference>
<dbReference type="SUPFAM" id="SSF56601">
    <property type="entry name" value="beta-lactamase/transpeptidase-like"/>
    <property type="match status" value="1"/>
</dbReference>
<dbReference type="GO" id="GO:0008658">
    <property type="term" value="F:penicillin binding"/>
    <property type="evidence" value="ECO:0007669"/>
    <property type="project" value="InterPro"/>
</dbReference>
<dbReference type="Proteomes" id="UP000178197">
    <property type="component" value="Unassembled WGS sequence"/>
</dbReference>
<dbReference type="InterPro" id="IPR001460">
    <property type="entry name" value="PCN-bd_Tpept"/>
</dbReference>
<keyword evidence="10" id="KW-0133">Cell shape</keyword>
<protein>
    <submittedName>
        <fullName evidence="20">Uncharacterized protein</fullName>
    </submittedName>
</protein>
<keyword evidence="17" id="KW-0812">Transmembrane</keyword>
<evidence type="ECO:0000256" key="6">
    <source>
        <dbReference type="ARBA" id="ARBA00022670"/>
    </source>
</evidence>
<keyword evidence="6" id="KW-0645">Protease</keyword>
<reference evidence="20 21" key="1">
    <citation type="journal article" date="2016" name="Nat. Commun.">
        <title>Thousands of microbial genomes shed light on interconnected biogeochemical processes in an aquifer system.</title>
        <authorList>
            <person name="Anantharaman K."/>
            <person name="Brown C.T."/>
            <person name="Hug L.A."/>
            <person name="Sharon I."/>
            <person name="Castelle C.J."/>
            <person name="Probst A.J."/>
            <person name="Thomas B.C."/>
            <person name="Singh A."/>
            <person name="Wilkins M.J."/>
            <person name="Karaoz U."/>
            <person name="Brodie E.L."/>
            <person name="Williams K.H."/>
            <person name="Hubbard S.S."/>
            <person name="Banfield J.F."/>
        </authorList>
    </citation>
    <scope>NUCLEOTIDE SEQUENCE [LARGE SCALE GENOMIC DNA]</scope>
</reference>
<evidence type="ECO:0000256" key="14">
    <source>
        <dbReference type="ARBA" id="ARBA00023316"/>
    </source>
</evidence>
<feature type="transmembrane region" description="Helical" evidence="17">
    <location>
        <begin position="16"/>
        <end position="39"/>
    </location>
</feature>
<evidence type="ECO:0000256" key="13">
    <source>
        <dbReference type="ARBA" id="ARBA00023268"/>
    </source>
</evidence>
<comment type="similarity">
    <text evidence="3">In the N-terminal section; belongs to the glycosyltransferase 51 family.</text>
</comment>
<keyword evidence="13" id="KW-0511">Multifunctional enzyme</keyword>
<dbReference type="AlphaFoldDB" id="A0A1F8FIW9"/>
<comment type="subcellular location">
    <subcellularLocation>
        <location evidence="1">Cell membrane</location>
    </subcellularLocation>
</comment>
<keyword evidence="17" id="KW-1133">Transmembrane helix</keyword>
<dbReference type="Gene3D" id="3.40.710.10">
    <property type="entry name" value="DD-peptidase/beta-lactamase superfamily"/>
    <property type="match status" value="1"/>
</dbReference>
<comment type="catalytic activity">
    <reaction evidence="16">
        <text>[GlcNAc-(1-&gt;4)-Mur2Ac(oyl-L-Ala-gamma-D-Glu-L-Lys-D-Ala-D-Ala)](n)-di-trans,octa-cis-undecaprenyl diphosphate + beta-D-GlcNAc-(1-&gt;4)-Mur2Ac(oyl-L-Ala-gamma-D-Glu-L-Lys-D-Ala-D-Ala)-di-trans,octa-cis-undecaprenyl diphosphate = [GlcNAc-(1-&gt;4)-Mur2Ac(oyl-L-Ala-gamma-D-Glu-L-Lys-D-Ala-D-Ala)](n+1)-di-trans,octa-cis-undecaprenyl diphosphate + di-trans,octa-cis-undecaprenyl diphosphate + H(+)</text>
        <dbReference type="Rhea" id="RHEA:23708"/>
        <dbReference type="Rhea" id="RHEA-COMP:9602"/>
        <dbReference type="Rhea" id="RHEA-COMP:9603"/>
        <dbReference type="ChEBI" id="CHEBI:15378"/>
        <dbReference type="ChEBI" id="CHEBI:58405"/>
        <dbReference type="ChEBI" id="CHEBI:60033"/>
        <dbReference type="ChEBI" id="CHEBI:78435"/>
        <dbReference type="EC" id="2.4.99.28"/>
    </reaction>
</comment>
<evidence type="ECO:0000256" key="2">
    <source>
        <dbReference type="ARBA" id="ARBA00007090"/>
    </source>
</evidence>
<dbReference type="InterPro" id="IPR001264">
    <property type="entry name" value="Glyco_trans_51"/>
</dbReference>
<dbReference type="SUPFAM" id="SSF53955">
    <property type="entry name" value="Lysozyme-like"/>
    <property type="match status" value="1"/>
</dbReference>
<dbReference type="GO" id="GO:0009002">
    <property type="term" value="F:serine-type D-Ala-D-Ala carboxypeptidase activity"/>
    <property type="evidence" value="ECO:0007669"/>
    <property type="project" value="UniProtKB-EC"/>
</dbReference>
<sequence length="730" mass="81324">MKFVAEYDSMSYLKPFFHFILLLTVVGLAFGMGAFFFIARDLPSADAIIARQISETTKIYDRTGQTILYNVHGEEKRTIIPWENIPPTIKQATLAAEDSSFYDHGGLDFKGILRSFFKNVSSFEISQGGSTITQQLIKKALLGDQRQSFYSISSRKIKEAVLAMEIERKFSKDQIFWMYLNQIPYGSNAYGIESASQTFFGRPAKDLTLSQAALLASLSKAPSYYSPYGNHLPEILARKDNTLLRMKNLGYITPEEHETAIKEKLEFKPPRENISAPHFVLMVKDYLSKKYGEEMVQNGGLKIITTLDYSLQTIAEEAIAKQAGKNEKLYKANNAALTAVNPRTGQILAMVGSRDYFDIDKEGNFNVALAKRQPGSAFKPFAYATAIEKGFPDSTILFDYPTEFNPYCSPNSLGKKDQYGLDCYHPGNYDGGFRGPVTMRQALAQSLNIPSVQILYLAGIDQTIDLAERTGISTLQENRSNFGLSLVLGGAEVKLLDIVSAYGVFANDGLRQIPAFILRVEDGAGNILEEYKPKEERVLAQQTARMITSLLSDNRARSPVFGPNSSLYFRDRPVAAKTGTTQENRDAWVVGYTPSLSVGVWVGNNDNQSMTRQGAGISASGPIWHDFMAKALQDQPVEEFLPADPVEVDKIMLNGSYLVEKTIPKTTEGSEIINIENPNSTPDPATPAPKEAHSVLYYVNKEDPLGPFPSNPEDDLQFKNWEWAVRNHWN</sequence>
<evidence type="ECO:0000256" key="15">
    <source>
        <dbReference type="ARBA" id="ARBA00034000"/>
    </source>
</evidence>
<evidence type="ECO:0000256" key="17">
    <source>
        <dbReference type="SAM" id="Phobius"/>
    </source>
</evidence>
<dbReference type="GO" id="GO:0008360">
    <property type="term" value="P:regulation of cell shape"/>
    <property type="evidence" value="ECO:0007669"/>
    <property type="project" value="UniProtKB-KW"/>
</dbReference>
<keyword evidence="7" id="KW-0328">Glycosyltransferase</keyword>
<keyword evidence="11" id="KW-0573">Peptidoglycan synthesis</keyword>
<evidence type="ECO:0000313" key="21">
    <source>
        <dbReference type="Proteomes" id="UP000178197"/>
    </source>
</evidence>
<keyword evidence="5" id="KW-0121">Carboxypeptidase</keyword>
<dbReference type="Pfam" id="PF00905">
    <property type="entry name" value="Transpeptidase"/>
    <property type="match status" value="1"/>
</dbReference>
<dbReference type="GO" id="GO:0071555">
    <property type="term" value="P:cell wall organization"/>
    <property type="evidence" value="ECO:0007669"/>
    <property type="project" value="UniProtKB-KW"/>
</dbReference>
<dbReference type="EMBL" id="MGJT01000010">
    <property type="protein sequence ID" value="OGN13057.1"/>
    <property type="molecule type" value="Genomic_DNA"/>
</dbReference>
<dbReference type="NCBIfam" id="TIGR02074">
    <property type="entry name" value="PBP_1a_fam"/>
    <property type="match status" value="1"/>
</dbReference>
<comment type="catalytic activity">
    <reaction evidence="15">
        <text>Preferential cleavage: (Ac)2-L-Lys-D-Ala-|-D-Ala. Also transpeptidation of peptidyl-alanyl moieties that are N-acyl substituents of D-alanine.</text>
        <dbReference type="EC" id="3.4.16.4"/>
    </reaction>
</comment>
<comment type="caution">
    <text evidence="20">The sequence shown here is derived from an EMBL/GenBank/DDBJ whole genome shotgun (WGS) entry which is preliminary data.</text>
</comment>
<keyword evidence="8" id="KW-0808">Transferase</keyword>
<dbReference type="FunFam" id="1.10.3810.10:FF:000001">
    <property type="entry name" value="Penicillin-binding protein 1A"/>
    <property type="match status" value="1"/>
</dbReference>
<evidence type="ECO:0000256" key="9">
    <source>
        <dbReference type="ARBA" id="ARBA00022801"/>
    </source>
</evidence>
<evidence type="ECO:0000256" key="11">
    <source>
        <dbReference type="ARBA" id="ARBA00022984"/>
    </source>
</evidence>
<evidence type="ECO:0000256" key="4">
    <source>
        <dbReference type="ARBA" id="ARBA00022475"/>
    </source>
</evidence>
<evidence type="ECO:0000256" key="8">
    <source>
        <dbReference type="ARBA" id="ARBA00022679"/>
    </source>
</evidence>
<dbReference type="InterPro" id="IPR036950">
    <property type="entry name" value="PBP_transglycosylase"/>
</dbReference>
<keyword evidence="12 17" id="KW-0472">Membrane</keyword>
<evidence type="ECO:0000313" key="20">
    <source>
        <dbReference type="EMBL" id="OGN13057.1"/>
    </source>
</evidence>
<feature type="domain" description="Penicillin-binding protein transpeptidase" evidence="18">
    <location>
        <begin position="337"/>
        <end position="628"/>
    </location>
</feature>
<feature type="domain" description="Glycosyl transferase family 51" evidence="19">
    <location>
        <begin position="68"/>
        <end position="246"/>
    </location>
</feature>